<dbReference type="PANTHER" id="PTHR43353">
    <property type="entry name" value="SUCCINATE-SEMIALDEHYDE DEHYDROGENASE, MITOCHONDRIAL"/>
    <property type="match status" value="1"/>
</dbReference>
<reference evidence="6 7" key="1">
    <citation type="submission" date="2023-11" db="EMBL/GenBank/DDBJ databases">
        <title>Coraliomargarita sp. nov., isolated from marine algae.</title>
        <authorList>
            <person name="Lee J.K."/>
            <person name="Baek J.H."/>
            <person name="Kim J.M."/>
            <person name="Choi D.G."/>
            <person name="Jeon C.O."/>
        </authorList>
    </citation>
    <scope>NUCLEOTIDE SEQUENCE [LARGE SCALE GENOMIC DNA]</scope>
    <source>
        <strain evidence="6 7">J2-16</strain>
    </source>
</reference>
<dbReference type="Proteomes" id="UP001324993">
    <property type="component" value="Chromosome"/>
</dbReference>
<dbReference type="PROSITE" id="PS00070">
    <property type="entry name" value="ALDEHYDE_DEHYDR_CYS"/>
    <property type="match status" value="1"/>
</dbReference>
<evidence type="ECO:0000256" key="2">
    <source>
        <dbReference type="ARBA" id="ARBA00023002"/>
    </source>
</evidence>
<feature type="domain" description="Aldehyde dehydrogenase" evidence="5">
    <location>
        <begin position="21"/>
        <end position="480"/>
    </location>
</feature>
<dbReference type="RefSeq" id="WP_319830969.1">
    <property type="nucleotide sequence ID" value="NZ_CP138858.1"/>
</dbReference>
<evidence type="ECO:0000256" key="1">
    <source>
        <dbReference type="ARBA" id="ARBA00009986"/>
    </source>
</evidence>
<dbReference type="Gene3D" id="3.40.605.10">
    <property type="entry name" value="Aldehyde Dehydrogenase, Chain A, domain 1"/>
    <property type="match status" value="1"/>
</dbReference>
<dbReference type="InterPro" id="IPR029510">
    <property type="entry name" value="Ald_DH_CS_GLU"/>
</dbReference>
<evidence type="ECO:0000259" key="5">
    <source>
        <dbReference type="Pfam" id="PF00171"/>
    </source>
</evidence>
<dbReference type="InterPro" id="IPR016162">
    <property type="entry name" value="Ald_DH_N"/>
</dbReference>
<dbReference type="InterPro" id="IPR050740">
    <property type="entry name" value="Aldehyde_DH_Superfamily"/>
</dbReference>
<dbReference type="PROSITE" id="PS00687">
    <property type="entry name" value="ALDEHYDE_DEHYDR_GLU"/>
    <property type="match status" value="1"/>
</dbReference>
<comment type="similarity">
    <text evidence="1 4">Belongs to the aldehyde dehydrogenase family.</text>
</comment>
<dbReference type="CDD" id="cd07103">
    <property type="entry name" value="ALDH_F5_SSADH_GabD"/>
    <property type="match status" value="1"/>
</dbReference>
<dbReference type="Gene3D" id="3.40.309.10">
    <property type="entry name" value="Aldehyde Dehydrogenase, Chain A, domain 2"/>
    <property type="match status" value="1"/>
</dbReference>
<sequence length="486" mass="51912">MTETKLASNLLQQQAYVNGEWIDAEDGRRFEIRNPVDGQVLAKVADCGVAETRRAIEAAEAALPDWQAQTAKARADILRRWFDLVMQHQDALAALLTAEQGKVLSEAKGEIAYGAHYLEWFAEEAKRIDGDILAAPSQDQRVLVLKRPVGVVAAITPWNFPNAMLARKVAAALAVGCTFVAKPAKETPLSALALAALGEEAGLPAGVFNVVCGSDSSVIGGELTANPIVRKLTFTGSTATGKKLMQQCADTVKRTSMELGGNAPFIVFDDADLDAAVAGAMAAKFRNAGQTCVCANRLLVHADVYDAFVDKLSQETEKFQLGNGADEAVTMGPLIRPSAVDSVQAIVSEALEAGAVATVGGQGSELGDCFYQPTVLRDCAPSMRCFKEEIFGPVAPVFKFETEAEAIQLANDTEFGLAAYFYSRDYARIWRVSEALDYGMVGINEAAISNPMAPFGGVKESGHGREGSKYGVDDYIETKYLCMGGL</sequence>
<dbReference type="EC" id="1.2.1.-" evidence="6"/>
<dbReference type="SUPFAM" id="SSF53720">
    <property type="entry name" value="ALDH-like"/>
    <property type="match status" value="1"/>
</dbReference>
<feature type="active site" evidence="3">
    <location>
        <position position="258"/>
    </location>
</feature>
<dbReference type="GO" id="GO:0016491">
    <property type="term" value="F:oxidoreductase activity"/>
    <property type="evidence" value="ECO:0007669"/>
    <property type="project" value="UniProtKB-KW"/>
</dbReference>
<dbReference type="InterPro" id="IPR010102">
    <property type="entry name" value="Succ_semiAld_DH"/>
</dbReference>
<keyword evidence="2 4" id="KW-0560">Oxidoreductase</keyword>
<organism evidence="6 7">
    <name type="scientific">Coraliomargarita algicola</name>
    <dbReference type="NCBI Taxonomy" id="3092156"/>
    <lineage>
        <taxon>Bacteria</taxon>
        <taxon>Pseudomonadati</taxon>
        <taxon>Verrucomicrobiota</taxon>
        <taxon>Opitutia</taxon>
        <taxon>Puniceicoccales</taxon>
        <taxon>Coraliomargaritaceae</taxon>
        <taxon>Coraliomargarita</taxon>
    </lineage>
</organism>
<protein>
    <submittedName>
        <fullName evidence="6">NAD-dependent succinate-semialdehyde dehydrogenase</fullName>
        <ecNumber evidence="6">1.2.1.-</ecNumber>
    </submittedName>
</protein>
<evidence type="ECO:0000313" key="7">
    <source>
        <dbReference type="Proteomes" id="UP001324993"/>
    </source>
</evidence>
<evidence type="ECO:0000256" key="3">
    <source>
        <dbReference type="PROSITE-ProRule" id="PRU10007"/>
    </source>
</evidence>
<keyword evidence="7" id="KW-1185">Reference proteome</keyword>
<dbReference type="PANTHER" id="PTHR43353:SF5">
    <property type="entry name" value="SUCCINATE-SEMIALDEHYDE DEHYDROGENASE, MITOCHONDRIAL"/>
    <property type="match status" value="1"/>
</dbReference>
<dbReference type="Pfam" id="PF00171">
    <property type="entry name" value="Aldedh"/>
    <property type="match status" value="1"/>
</dbReference>
<dbReference type="InterPro" id="IPR016160">
    <property type="entry name" value="Ald_DH_CS_CYS"/>
</dbReference>
<proteinExistence type="inferred from homology"/>
<dbReference type="InterPro" id="IPR016161">
    <property type="entry name" value="Ald_DH/histidinol_DH"/>
</dbReference>
<evidence type="ECO:0000256" key="4">
    <source>
        <dbReference type="RuleBase" id="RU003345"/>
    </source>
</evidence>
<dbReference type="NCBIfam" id="TIGR01780">
    <property type="entry name" value="SSADH"/>
    <property type="match status" value="1"/>
</dbReference>
<gene>
    <name evidence="6" type="ORF">SH580_11230</name>
</gene>
<evidence type="ECO:0000313" key="6">
    <source>
        <dbReference type="EMBL" id="WPJ94005.1"/>
    </source>
</evidence>
<accession>A0ABZ0RCY7</accession>
<dbReference type="InterPro" id="IPR015590">
    <property type="entry name" value="Aldehyde_DH_dom"/>
</dbReference>
<name>A0ABZ0RCY7_9BACT</name>
<dbReference type="InterPro" id="IPR016163">
    <property type="entry name" value="Ald_DH_C"/>
</dbReference>
<dbReference type="EMBL" id="CP138858">
    <property type="protein sequence ID" value="WPJ94005.1"/>
    <property type="molecule type" value="Genomic_DNA"/>
</dbReference>